<dbReference type="CDD" id="cd09726">
    <property type="entry name" value="RAMP_I_III"/>
    <property type="match status" value="2"/>
</dbReference>
<evidence type="ECO:0000313" key="3">
    <source>
        <dbReference type="EMBL" id="CAA6800672.1"/>
    </source>
</evidence>
<dbReference type="InterPro" id="IPR005537">
    <property type="entry name" value="RAMP_III_fam"/>
</dbReference>
<accession>A0A6S6RZ14</accession>
<dbReference type="Pfam" id="PF03787">
    <property type="entry name" value="RAMPs"/>
    <property type="match status" value="2"/>
</dbReference>
<keyword evidence="1" id="KW-0051">Antiviral defense</keyword>
<reference evidence="3" key="1">
    <citation type="submission" date="2020-01" db="EMBL/GenBank/DDBJ databases">
        <authorList>
            <person name="Meier V. D."/>
            <person name="Meier V D."/>
        </authorList>
    </citation>
    <scope>NUCLEOTIDE SEQUENCE</scope>
    <source>
        <strain evidence="3">HLG_WM_MAG_01</strain>
    </source>
</reference>
<proteinExistence type="predicted"/>
<dbReference type="InterPro" id="IPR052216">
    <property type="entry name" value="CRISPR_Csm3_endoribonuclease"/>
</dbReference>
<gene>
    <name evidence="3" type="ORF">HELGO_WM11091</name>
</gene>
<organism evidence="3">
    <name type="scientific">uncultured Sulfurovum sp</name>
    <dbReference type="NCBI Taxonomy" id="269237"/>
    <lineage>
        <taxon>Bacteria</taxon>
        <taxon>Pseudomonadati</taxon>
        <taxon>Campylobacterota</taxon>
        <taxon>Epsilonproteobacteria</taxon>
        <taxon>Campylobacterales</taxon>
        <taxon>Sulfurovaceae</taxon>
        <taxon>Sulfurovum</taxon>
        <taxon>environmental samples</taxon>
    </lineage>
</organism>
<protein>
    <submittedName>
        <fullName evidence="3">DUF324 domain-containing protein</fullName>
    </submittedName>
</protein>
<evidence type="ECO:0000259" key="2">
    <source>
        <dbReference type="Pfam" id="PF03787"/>
    </source>
</evidence>
<dbReference type="AlphaFoldDB" id="A0A6S6RZ14"/>
<dbReference type="PANTHER" id="PTHR35579:SF6">
    <property type="entry name" value="DUF324 DOMAIN-CONTAINING PROTEIN"/>
    <property type="match status" value="1"/>
</dbReference>
<sequence>MLPKKTIEEESNMSKVKELKQEFSCRYVAQILIEATTPLKVGSGDSDIAIDSPVLKNWNGYPMIQGTSMAGVLRDALDDRLDLLFGRKMGSRVLVSHVHLVDNDNTIPYALGKSSEFLEHYKDLPIREHVAITHKGVAKSTGKFDEEVVYTGSRFKFELEFLADKDSNDDKQYWFDILTELGSPLFRLGGGSTKGFGQIKVIECLEKTYTIGEDYHEKPSNLNTTKGTPKALGNKKKAIMYKMSLQPENFFMFGAGFGDDEVDDIAVMEDVVEWNNHVGKFEEQHILFPASSLKGALSHRVAYHYNSIQGKYADRENIPDYVGTNNDAVATIFGAEKGHEKYEKGKKGKALFSDMFKKFDASEIKIFDHVKIDRFTGGTVDGALYNEKVITQKDTWQIEILLANNLEDDVKEAFERTLDDLAKGWLPLGGMVNRGHGVFISPEYEANNIDKRGWICESLGGEDE</sequence>
<feature type="domain" description="CRISPR type III-associated protein" evidence="2">
    <location>
        <begin position="33"/>
        <end position="200"/>
    </location>
</feature>
<name>A0A6S6RZ14_9BACT</name>
<dbReference type="PANTHER" id="PTHR35579">
    <property type="entry name" value="CRISPR SYSTEM CMS ENDORIBONUCLEASE CSM3"/>
    <property type="match status" value="1"/>
</dbReference>
<feature type="domain" description="CRISPR type III-associated protein" evidence="2">
    <location>
        <begin position="286"/>
        <end position="439"/>
    </location>
</feature>
<dbReference type="GO" id="GO:0051607">
    <property type="term" value="P:defense response to virus"/>
    <property type="evidence" value="ECO:0007669"/>
    <property type="project" value="UniProtKB-KW"/>
</dbReference>
<dbReference type="EMBL" id="CACVAS010000018">
    <property type="protein sequence ID" value="CAA6800672.1"/>
    <property type="molecule type" value="Genomic_DNA"/>
</dbReference>
<evidence type="ECO:0000256" key="1">
    <source>
        <dbReference type="ARBA" id="ARBA00023118"/>
    </source>
</evidence>